<dbReference type="EMBL" id="JABWDY010026406">
    <property type="protein sequence ID" value="KAF5188699.1"/>
    <property type="molecule type" value="Genomic_DNA"/>
</dbReference>
<dbReference type="InterPro" id="IPR045330">
    <property type="entry name" value="TRM3/TARBP1"/>
</dbReference>
<accession>A0A7J6VUC8</accession>
<keyword evidence="2" id="KW-1185">Reference proteome</keyword>
<dbReference type="AlphaFoldDB" id="A0A7J6VUC8"/>
<evidence type="ECO:0000313" key="2">
    <source>
        <dbReference type="Proteomes" id="UP000554482"/>
    </source>
</evidence>
<dbReference type="Proteomes" id="UP000554482">
    <property type="component" value="Unassembled WGS sequence"/>
</dbReference>
<dbReference type="PANTHER" id="PTHR12029:SF11">
    <property type="entry name" value="METHYLTRANSFERASE TARBP1-RELATED"/>
    <property type="match status" value="1"/>
</dbReference>
<proteinExistence type="predicted"/>
<keyword evidence="1" id="KW-0489">Methyltransferase</keyword>
<reference evidence="1 2" key="1">
    <citation type="submission" date="2020-06" db="EMBL/GenBank/DDBJ databases">
        <title>Transcriptomic and genomic resources for Thalictrum thalictroides and T. hernandezii: Facilitating candidate gene discovery in an emerging model plant lineage.</title>
        <authorList>
            <person name="Arias T."/>
            <person name="Riano-Pachon D.M."/>
            <person name="Di Stilio V.S."/>
        </authorList>
    </citation>
    <scope>NUCLEOTIDE SEQUENCE [LARGE SCALE GENOMIC DNA]</scope>
    <source>
        <strain evidence="2">cv. WT478/WT964</strain>
        <tissue evidence="1">Leaves</tissue>
    </source>
</reference>
<dbReference type="GO" id="GO:0016423">
    <property type="term" value="F:tRNA (guanine) methyltransferase activity"/>
    <property type="evidence" value="ECO:0007669"/>
    <property type="project" value="TreeGrafter"/>
</dbReference>
<keyword evidence="1" id="KW-0808">Transferase</keyword>
<dbReference type="OrthoDB" id="241340at2759"/>
<dbReference type="PANTHER" id="PTHR12029">
    <property type="entry name" value="RNA METHYLTRANSFERASE"/>
    <property type="match status" value="1"/>
</dbReference>
<comment type="caution">
    <text evidence="1">The sequence shown here is derived from an EMBL/GenBank/DDBJ whole genome shotgun (WGS) entry which is preliminary data.</text>
</comment>
<evidence type="ECO:0000313" key="1">
    <source>
        <dbReference type="EMBL" id="KAF5188699.1"/>
    </source>
</evidence>
<organism evidence="1 2">
    <name type="scientific">Thalictrum thalictroides</name>
    <name type="common">Rue-anemone</name>
    <name type="synonym">Anemone thalictroides</name>
    <dbReference type="NCBI Taxonomy" id="46969"/>
    <lineage>
        <taxon>Eukaryota</taxon>
        <taxon>Viridiplantae</taxon>
        <taxon>Streptophyta</taxon>
        <taxon>Embryophyta</taxon>
        <taxon>Tracheophyta</taxon>
        <taxon>Spermatophyta</taxon>
        <taxon>Magnoliopsida</taxon>
        <taxon>Ranunculales</taxon>
        <taxon>Ranunculaceae</taxon>
        <taxon>Thalictroideae</taxon>
        <taxon>Thalictrum</taxon>
    </lineage>
</organism>
<sequence>MQVLHSLYNFPKRFIEYYHSPDACITCDDGDLEAWEFEGQRWARLIFIVMTKEHHMEFIFKFLRNYGVNICKQRNHLEWLPLKFLILNSSLVQELRIIQMKSVDSSLKGRSNMESLLDTSDHSSVIFDRFTASFLYILEEIVSYAKLVCSTFWCNPIVDSHLPSSIRGKLGGPSQRRLASRTTTAVMEAILSMQTIASLSSWCAKFKSDGSLDFMFTFLWSFAQKVILSPKSDFDSETGSEISLAAYEALVPVLKAVASTITPANFDLVMVTDKSLLPKGDDRHWLDNLILSFLQNINELLCHGKLARSRRAILMNWKWLCLNSLLEIQHCMIKNAGQLGRETIFLSTASMKCIYSDLIESLENANENSVLPMLRSVRLVLGLFASGGLIGFDDVLTEVGFNLLLI</sequence>
<protein>
    <submittedName>
        <fullName evidence="1">tRNA/rRNA methyltransferase (SpoU) family protein</fullName>
    </submittedName>
</protein>
<gene>
    <name evidence="1" type="ORF">FRX31_021714</name>
</gene>
<dbReference type="GO" id="GO:0030488">
    <property type="term" value="P:tRNA methylation"/>
    <property type="evidence" value="ECO:0007669"/>
    <property type="project" value="TreeGrafter"/>
</dbReference>
<name>A0A7J6VUC8_THATH</name>